<dbReference type="InterPro" id="IPR006342">
    <property type="entry name" value="FkbM_mtfrase"/>
</dbReference>
<dbReference type="PANTHER" id="PTHR44843">
    <property type="entry name" value="METHYLTRANSFERASE"/>
    <property type="match status" value="1"/>
</dbReference>
<sequence length="175" mass="20240">MCFFAHFTRDRPRPGSCTRTAFEAVAGLYKLPPHDELVRLLTKQGMHPARAATFSRRHFFMQAFIGSRSKPETTPPTIGFSDFLETMLGLQPADAVVVKMDVEGYEFDIVETLLVDGTHALIDEIMLEVHYGHPYMMHTYKWCRTPQFWCFYTLENATQMYQSLRDAGVYAHHWP</sequence>
<dbReference type="PANTHER" id="PTHR44843:SF14">
    <property type="entry name" value="METHYLTRANSFERASE TYPE 11 DOMAIN-CONTAINING PROTEIN"/>
    <property type="match status" value="1"/>
</dbReference>
<proteinExistence type="predicted"/>
<evidence type="ECO:0000313" key="3">
    <source>
        <dbReference type="Proteomes" id="UP000037460"/>
    </source>
</evidence>
<comment type="caution">
    <text evidence="2">The sequence shown here is derived from an EMBL/GenBank/DDBJ whole genome shotgun (WGS) entry which is preliminary data.</text>
</comment>
<gene>
    <name evidence="2" type="ORF">Ctob_006333</name>
</gene>
<protein>
    <recommendedName>
        <fullName evidence="1">Methyltransferase FkbM domain-containing protein</fullName>
    </recommendedName>
</protein>
<evidence type="ECO:0000313" key="2">
    <source>
        <dbReference type="EMBL" id="KOO28914.1"/>
    </source>
</evidence>
<dbReference type="AlphaFoldDB" id="A0A0M0JQN7"/>
<dbReference type="Pfam" id="PF05050">
    <property type="entry name" value="Methyltransf_21"/>
    <property type="match status" value="1"/>
</dbReference>
<dbReference type="Proteomes" id="UP000037460">
    <property type="component" value="Unassembled WGS sequence"/>
</dbReference>
<feature type="domain" description="Methyltransferase FkbM" evidence="1">
    <location>
        <begin position="49"/>
        <end position="138"/>
    </location>
</feature>
<name>A0A0M0JQN7_9EUKA</name>
<dbReference type="EMBL" id="JWZX01002495">
    <property type="protein sequence ID" value="KOO28914.1"/>
    <property type="molecule type" value="Genomic_DNA"/>
</dbReference>
<organism evidence="2 3">
    <name type="scientific">Chrysochromulina tobinii</name>
    <dbReference type="NCBI Taxonomy" id="1460289"/>
    <lineage>
        <taxon>Eukaryota</taxon>
        <taxon>Haptista</taxon>
        <taxon>Haptophyta</taxon>
        <taxon>Prymnesiophyceae</taxon>
        <taxon>Prymnesiales</taxon>
        <taxon>Chrysochromulinaceae</taxon>
        <taxon>Chrysochromulina</taxon>
    </lineage>
</organism>
<accession>A0A0M0JQN7</accession>
<evidence type="ECO:0000259" key="1">
    <source>
        <dbReference type="Pfam" id="PF05050"/>
    </source>
</evidence>
<dbReference type="OrthoDB" id="10006218at2759"/>
<keyword evidence="3" id="KW-1185">Reference proteome</keyword>
<reference evidence="3" key="1">
    <citation type="journal article" date="2015" name="PLoS Genet.">
        <title>Genome Sequence and Transcriptome Analyses of Chrysochromulina tobin: Metabolic Tools for Enhanced Algal Fitness in the Prominent Order Prymnesiales (Haptophyceae).</title>
        <authorList>
            <person name="Hovde B.T."/>
            <person name="Deodato C.R."/>
            <person name="Hunsperger H.M."/>
            <person name="Ryken S.A."/>
            <person name="Yost W."/>
            <person name="Jha R.K."/>
            <person name="Patterson J."/>
            <person name="Monnat R.J. Jr."/>
            <person name="Barlow S.B."/>
            <person name="Starkenburg S.R."/>
            <person name="Cattolico R.A."/>
        </authorList>
    </citation>
    <scope>NUCLEOTIDE SEQUENCE</scope>
    <source>
        <strain evidence="3">CCMP291</strain>
    </source>
</reference>